<proteinExistence type="predicted"/>
<dbReference type="EMBL" id="OBDO01000010">
    <property type="protein sequence ID" value="SNX98468.1"/>
    <property type="molecule type" value="Genomic_DNA"/>
</dbReference>
<feature type="region of interest" description="Disordered" evidence="1">
    <location>
        <begin position="168"/>
        <end position="250"/>
    </location>
</feature>
<protein>
    <recommendedName>
        <fullName evidence="5">Calcium-binding protein</fullName>
    </recommendedName>
</protein>
<feature type="signal peptide" evidence="2">
    <location>
        <begin position="1"/>
        <end position="22"/>
    </location>
</feature>
<accession>A0A285EH70</accession>
<dbReference type="Proteomes" id="UP000219514">
    <property type="component" value="Unassembled WGS sequence"/>
</dbReference>
<evidence type="ECO:0000313" key="4">
    <source>
        <dbReference type="Proteomes" id="UP000219514"/>
    </source>
</evidence>
<gene>
    <name evidence="3" type="ORF">SAMN06893097_110252</name>
</gene>
<keyword evidence="2" id="KW-0732">Signal</keyword>
<feature type="compositionally biased region" description="Acidic residues" evidence="1">
    <location>
        <begin position="203"/>
        <end position="215"/>
    </location>
</feature>
<name>A0A285EH70_9ACTN</name>
<reference evidence="3 4" key="1">
    <citation type="submission" date="2017-09" db="EMBL/GenBank/DDBJ databases">
        <authorList>
            <person name="Ehlers B."/>
            <person name="Leendertz F.H."/>
        </authorList>
    </citation>
    <scope>NUCLEOTIDE SEQUENCE [LARGE SCALE GENOMIC DNA]</scope>
    <source>
        <strain evidence="3 4">DSM 46844</strain>
    </source>
</reference>
<sequence length="410" mass="43598">MSKRALSVGILTAGLSVGLAAAAISPAAAQGHEVGGKGSVYFLSGAVNPTGQADKVYAFGNADDEVYYGDWYGHGEDQPMVRRGNAFIVPQDATDGNPNLTNNTFYYGNPGDDVLIGDWDGNGVDTLAIRRGNQFLVKNDNTKSGKADAEFYFGDKGDKVHVGNWDGVVDDTEFDGEDYNDDGDYDDPGAPGFAPDISRVDDEGFDDDEDGDFTDAGDRQPGTGVDNNKDGDFDDIDGTDPVPADIPPTPAKGDTLMIQRGNHFFVKNSLSTGKADYEFYFGDARDADSVLIGNWATQPKAETKDDSAKPAASATAGDQLAIRRGLEYHLSSEISKTALAGKNPKTESVMFYGEPTDTVFVARLAVEPVDAYGKPVTTIVDADGDPVVDDADTLWDESTEIGGDGFGVRR</sequence>
<evidence type="ECO:0000313" key="3">
    <source>
        <dbReference type="EMBL" id="SNX98468.1"/>
    </source>
</evidence>
<keyword evidence="4" id="KW-1185">Reference proteome</keyword>
<evidence type="ECO:0008006" key="5">
    <source>
        <dbReference type="Google" id="ProtNLM"/>
    </source>
</evidence>
<evidence type="ECO:0000256" key="1">
    <source>
        <dbReference type="SAM" id="MobiDB-lite"/>
    </source>
</evidence>
<evidence type="ECO:0000256" key="2">
    <source>
        <dbReference type="SAM" id="SignalP"/>
    </source>
</evidence>
<dbReference type="AlphaFoldDB" id="A0A285EH70"/>
<organism evidence="3 4">
    <name type="scientific">Geodermatophilus sabuli</name>
    <dbReference type="NCBI Taxonomy" id="1564158"/>
    <lineage>
        <taxon>Bacteria</taxon>
        <taxon>Bacillati</taxon>
        <taxon>Actinomycetota</taxon>
        <taxon>Actinomycetes</taxon>
        <taxon>Geodermatophilales</taxon>
        <taxon>Geodermatophilaceae</taxon>
        <taxon>Geodermatophilus</taxon>
    </lineage>
</organism>
<feature type="chain" id="PRO_5038742505" description="Calcium-binding protein" evidence="2">
    <location>
        <begin position="23"/>
        <end position="410"/>
    </location>
</feature>
<dbReference type="RefSeq" id="WP_172442550.1">
    <property type="nucleotide sequence ID" value="NZ_JACHXB010000005.1"/>
</dbReference>
<feature type="compositionally biased region" description="Acidic residues" evidence="1">
    <location>
        <begin position="168"/>
        <end position="187"/>
    </location>
</feature>